<keyword evidence="1" id="KW-0812">Transmembrane</keyword>
<protein>
    <submittedName>
        <fullName evidence="2">Uncharacterized protein</fullName>
    </submittedName>
</protein>
<name>A0ABX7E6A9_9BACI</name>
<proteinExistence type="predicted"/>
<keyword evidence="3" id="KW-1185">Reference proteome</keyword>
<accession>A0ABX7E6A9</accession>
<gene>
    <name evidence="2" type="ORF">I5776_10550</name>
</gene>
<feature type="transmembrane region" description="Helical" evidence="1">
    <location>
        <begin position="59"/>
        <end position="80"/>
    </location>
</feature>
<keyword evidence="1" id="KW-1133">Transmembrane helix</keyword>
<dbReference type="EMBL" id="CP065425">
    <property type="protein sequence ID" value="QQZ11289.1"/>
    <property type="molecule type" value="Genomic_DNA"/>
</dbReference>
<feature type="transmembrane region" description="Helical" evidence="1">
    <location>
        <begin position="123"/>
        <end position="143"/>
    </location>
</feature>
<feature type="transmembrane region" description="Helical" evidence="1">
    <location>
        <begin position="92"/>
        <end position="111"/>
    </location>
</feature>
<evidence type="ECO:0000313" key="2">
    <source>
        <dbReference type="EMBL" id="QQZ11289.1"/>
    </source>
</evidence>
<dbReference type="RefSeq" id="WP_202780558.1">
    <property type="nucleotide sequence ID" value="NZ_CP065425.1"/>
</dbReference>
<keyword evidence="1" id="KW-0472">Membrane</keyword>
<reference evidence="2 3" key="1">
    <citation type="submission" date="2020-11" db="EMBL/GenBank/DDBJ databases">
        <title>Taxonomic evaluation of the Bacillus sporothermodurans group of bacteria based on whole genome sequences.</title>
        <authorList>
            <person name="Fiedler G."/>
            <person name="Herbstmann A.-D."/>
            <person name="Doll E."/>
            <person name="Wenning M."/>
            <person name="Brinks E."/>
            <person name="Kabisch J."/>
            <person name="Breitenwieser F."/>
            <person name="Lappann M."/>
            <person name="Boehnlein C."/>
            <person name="Franz C."/>
        </authorList>
    </citation>
    <scope>NUCLEOTIDE SEQUENCE [LARGE SCALE GENOMIC DNA]</scope>
    <source>
        <strain evidence="2 3">JCM 19841</strain>
    </source>
</reference>
<organism evidence="2 3">
    <name type="scientific">Heyndrickxia vini</name>
    <dbReference type="NCBI Taxonomy" id="1476025"/>
    <lineage>
        <taxon>Bacteria</taxon>
        <taxon>Bacillati</taxon>
        <taxon>Bacillota</taxon>
        <taxon>Bacilli</taxon>
        <taxon>Bacillales</taxon>
        <taxon>Bacillaceae</taxon>
        <taxon>Heyndrickxia</taxon>
    </lineage>
</organism>
<evidence type="ECO:0000256" key="1">
    <source>
        <dbReference type="SAM" id="Phobius"/>
    </source>
</evidence>
<dbReference type="Proteomes" id="UP000595691">
    <property type="component" value="Chromosome"/>
</dbReference>
<feature type="transmembrane region" description="Helical" evidence="1">
    <location>
        <begin position="27"/>
        <end position="47"/>
    </location>
</feature>
<evidence type="ECO:0000313" key="3">
    <source>
        <dbReference type="Proteomes" id="UP000595691"/>
    </source>
</evidence>
<sequence length="159" mass="19106">MIGFIIAIILFNTVAFITNKKLSLNQIIHIWCFTVSLQMMVDLFVDVKYEGYWYFDKEIGWTSIPSIALIVPPVNMIFLNWYPVNSRAVKRIVYFVCWYVFILIYEKVALLPEPWGYFHYGWWNLWISAIVDPFLLLVLIFFYKWTCKMEKMVCQKRSN</sequence>